<reference evidence="1 2" key="1">
    <citation type="submission" date="2015-11" db="EMBL/GenBank/DDBJ databases">
        <title>Genome sequence of Pyrodictium occultum PL-19, a marine hyperthermophilic archaeon isolated from Volcano, Italy.</title>
        <authorList>
            <person name="Utturkar S."/>
            <person name="Huber H."/>
            <person name="Leptihn S."/>
            <person name="Brown S."/>
            <person name="Stetter K.O."/>
            <person name="Podar M."/>
        </authorList>
    </citation>
    <scope>NUCLEOTIDE SEQUENCE [LARGE SCALE GENOMIC DNA]</scope>
    <source>
        <strain evidence="1 2">PL-19</strain>
    </source>
</reference>
<protein>
    <submittedName>
        <fullName evidence="1">Uncharacterized protein</fullName>
    </submittedName>
</protein>
<name>A0A0V8RW89_PYROC</name>
<comment type="caution">
    <text evidence="1">The sequence shown here is derived from an EMBL/GenBank/DDBJ whole genome shotgun (WGS) entry which is preliminary data.</text>
</comment>
<dbReference type="AlphaFoldDB" id="A0A0V8RW89"/>
<proteinExistence type="predicted"/>
<dbReference type="RefSeq" id="WP_058370997.1">
    <property type="nucleotide sequence ID" value="NZ_LNTB01000001.1"/>
</dbReference>
<keyword evidence="2" id="KW-1185">Reference proteome</keyword>
<accession>A0A0V8RW89</accession>
<dbReference type="Proteomes" id="UP000053352">
    <property type="component" value="Unassembled WGS sequence"/>
</dbReference>
<dbReference type="EMBL" id="LNTB01000001">
    <property type="protein sequence ID" value="KSW12316.1"/>
    <property type="molecule type" value="Genomic_DNA"/>
</dbReference>
<evidence type="ECO:0000313" key="1">
    <source>
        <dbReference type="EMBL" id="KSW12316.1"/>
    </source>
</evidence>
<evidence type="ECO:0000313" key="2">
    <source>
        <dbReference type="Proteomes" id="UP000053352"/>
    </source>
</evidence>
<organism evidence="1 2">
    <name type="scientific">Pyrodictium occultum</name>
    <dbReference type="NCBI Taxonomy" id="2309"/>
    <lineage>
        <taxon>Archaea</taxon>
        <taxon>Thermoproteota</taxon>
        <taxon>Thermoprotei</taxon>
        <taxon>Desulfurococcales</taxon>
        <taxon>Pyrodictiaceae</taxon>
        <taxon>Pyrodictium</taxon>
    </lineage>
</organism>
<dbReference type="OrthoDB" id="15254at2157"/>
<sequence length="87" mass="9968">MTGRSRAKTGDYIDERMLSAADRAAEVLVEHMDEWKDPIDAYWLLRRLEHEVGVPVTYDIVEQAVEKARRIIESARHPAAQHARAQA</sequence>
<gene>
    <name evidence="1" type="ORF">CF15_06115</name>
</gene>
<dbReference type="STRING" id="2309.CF15_06115"/>